<keyword evidence="1" id="KW-0812">Transmembrane</keyword>
<proteinExistence type="predicted"/>
<dbReference type="PATRIC" id="fig|749927.5.peg.4261"/>
<reference evidence="3 4" key="1">
    <citation type="journal article" date="2010" name="Cell Res.">
        <title>Complete genome sequence of the rifamycin SV-producing Amycolatopsis mediterranei U32 revealed its genetic characteristics in phylogeny and metabolism.</title>
        <authorList>
            <person name="Zhao W."/>
            <person name="Zhong Y."/>
            <person name="Yuan H."/>
            <person name="Wang J."/>
            <person name="Zheng H."/>
            <person name="Wang Y."/>
            <person name="Cen X."/>
            <person name="Xu F."/>
            <person name="Bai J."/>
            <person name="Han X."/>
            <person name="Lu G."/>
            <person name="Zhu Y."/>
            <person name="Shao Z."/>
            <person name="Yan H."/>
            <person name="Li C."/>
            <person name="Peng N."/>
            <person name="Zhang Z."/>
            <person name="Zhang Y."/>
            <person name="Lin W."/>
            <person name="Fan Y."/>
            <person name="Qin Z."/>
            <person name="Hu Y."/>
            <person name="Zhu B."/>
            <person name="Wang S."/>
            <person name="Ding X."/>
            <person name="Zhao G.P."/>
        </authorList>
    </citation>
    <scope>NUCLEOTIDE SEQUENCE [LARGE SCALE GENOMIC DNA]</scope>
    <source>
        <strain evidence="4">U-32</strain>
    </source>
</reference>
<dbReference type="GeneID" id="92871854"/>
<dbReference type="KEGG" id="amd:AMED_4120"/>
<organism evidence="3 4">
    <name type="scientific">Amycolatopsis mediterranei (strain U-32)</name>
    <dbReference type="NCBI Taxonomy" id="749927"/>
    <lineage>
        <taxon>Bacteria</taxon>
        <taxon>Bacillati</taxon>
        <taxon>Actinomycetota</taxon>
        <taxon>Actinomycetes</taxon>
        <taxon>Pseudonocardiales</taxon>
        <taxon>Pseudonocardiaceae</taxon>
        <taxon>Amycolatopsis</taxon>
    </lineage>
</organism>
<feature type="transmembrane region" description="Helical" evidence="1">
    <location>
        <begin position="121"/>
        <end position="142"/>
    </location>
</feature>
<evidence type="ECO:0000313" key="3">
    <source>
        <dbReference type="EMBL" id="ADJ45897.1"/>
    </source>
</evidence>
<sequence length="204" mass="20944">MDPTRDGHARSKPAWAHRALRKAEDAQVLDAPATGLARLLGGFAESRVTRQLRGHGLGHPVHPLAVTVPIGAWLCSAVFDVLPDGRDAARRLIATGLLAAPAAMVLGLADYSGLDVRQRRVGLVHAAANAAATALFGASYLARRGGHDGRLLGALGLAVTSVGGALGGHLAYAQGAGVFRWEPLDDLASAELAGDDPAAPRNPA</sequence>
<dbReference type="eggNOG" id="COG4244">
    <property type="taxonomic scope" value="Bacteria"/>
</dbReference>
<feature type="domain" description="DUF2231" evidence="2">
    <location>
        <begin position="58"/>
        <end position="178"/>
    </location>
</feature>
<dbReference type="RefSeq" id="WP_013225969.1">
    <property type="nucleotide sequence ID" value="NC_014318.1"/>
</dbReference>
<dbReference type="AlphaFoldDB" id="A0A0H3D6E0"/>
<evidence type="ECO:0000259" key="2">
    <source>
        <dbReference type="Pfam" id="PF09990"/>
    </source>
</evidence>
<evidence type="ECO:0000256" key="1">
    <source>
        <dbReference type="SAM" id="Phobius"/>
    </source>
</evidence>
<dbReference type="InterPro" id="IPR019251">
    <property type="entry name" value="DUF2231_TM"/>
</dbReference>
<dbReference type="Proteomes" id="UP000000328">
    <property type="component" value="Chromosome"/>
</dbReference>
<gene>
    <name evidence="3" type="ordered locus">AMED_4120</name>
</gene>
<accession>A0A0H3D6E0</accession>
<dbReference type="OrthoDB" id="9795104at2"/>
<keyword evidence="1" id="KW-1133">Transmembrane helix</keyword>
<name>A0A0H3D6E0_AMYMU</name>
<evidence type="ECO:0000313" key="4">
    <source>
        <dbReference type="Proteomes" id="UP000000328"/>
    </source>
</evidence>
<dbReference type="HOGENOM" id="CLU_107155_0_0_11"/>
<dbReference type="Pfam" id="PF09990">
    <property type="entry name" value="DUF2231"/>
    <property type="match status" value="1"/>
</dbReference>
<keyword evidence="1" id="KW-0472">Membrane</keyword>
<feature type="transmembrane region" description="Helical" evidence="1">
    <location>
        <begin position="151"/>
        <end position="172"/>
    </location>
</feature>
<dbReference type="EMBL" id="CP002000">
    <property type="protein sequence ID" value="ADJ45897.1"/>
    <property type="molecule type" value="Genomic_DNA"/>
</dbReference>
<protein>
    <recommendedName>
        <fullName evidence="2">DUF2231 domain-containing protein</fullName>
    </recommendedName>
</protein>
<feature type="transmembrane region" description="Helical" evidence="1">
    <location>
        <begin position="92"/>
        <end position="109"/>
    </location>
</feature>